<evidence type="ECO:0000256" key="1">
    <source>
        <dbReference type="ARBA" id="ARBA00022723"/>
    </source>
</evidence>
<dbReference type="GO" id="GO:0020037">
    <property type="term" value="F:heme binding"/>
    <property type="evidence" value="ECO:0007669"/>
    <property type="project" value="InterPro"/>
</dbReference>
<dbReference type="Proteomes" id="UP001652660">
    <property type="component" value="Chromosome 10c"/>
</dbReference>
<dbReference type="OrthoDB" id="1372046at2759"/>
<reference evidence="3" key="1">
    <citation type="journal article" date="2025" name="Foods">
        <title>Unveiling the Microbial Signatures of Arabica Coffee Cherries: Insights into Ripeness Specific Diversity, Functional Traits, and Implications for Quality and Safety.</title>
        <authorList>
            <consortium name="RefSeq"/>
            <person name="Tenea G.N."/>
            <person name="Cifuentes V."/>
            <person name="Reyes P."/>
            <person name="Cevallos-Vallejos M."/>
        </authorList>
    </citation>
    <scope>NUCLEOTIDE SEQUENCE [LARGE SCALE GENOMIC DNA]</scope>
</reference>
<accession>A0A6P6US52</accession>
<dbReference type="InterPro" id="IPR036396">
    <property type="entry name" value="Cyt_P450_sf"/>
</dbReference>
<dbReference type="GO" id="GO:0004497">
    <property type="term" value="F:monooxygenase activity"/>
    <property type="evidence" value="ECO:0007669"/>
    <property type="project" value="InterPro"/>
</dbReference>
<dbReference type="GO" id="GO:0005506">
    <property type="term" value="F:iron ion binding"/>
    <property type="evidence" value="ECO:0007669"/>
    <property type="project" value="InterPro"/>
</dbReference>
<sequence length="204" mass="23219">MELKTTTRCTGIAYSWRKFEVSRIRPEKFIQERSASLIKPLQFLSPGENSLKEFTAKNRSSIEEILKPQALKHYIPITDSMARDQLETNWAPFKEVKVYPLSKKYTFSLACRLFLGVEDHKVVKTLSNSFNVALSGMYSIPIDLPGTAYNKALKGGNLVKDEILKILKKRKTELLDNRNIAAEGLDMLSRLLLQSDENGSFSKE</sequence>
<dbReference type="GO" id="GO:0016705">
    <property type="term" value="F:oxidoreductase activity, acting on paired donors, with incorporation or reduction of molecular oxygen"/>
    <property type="evidence" value="ECO:0007669"/>
    <property type="project" value="InterPro"/>
</dbReference>
<dbReference type="SUPFAM" id="SSF48264">
    <property type="entry name" value="Cytochrome P450"/>
    <property type="match status" value="1"/>
</dbReference>
<proteinExistence type="predicted"/>
<evidence type="ECO:0000256" key="2">
    <source>
        <dbReference type="ARBA" id="ARBA00023004"/>
    </source>
</evidence>
<dbReference type="Gene3D" id="1.10.630.10">
    <property type="entry name" value="Cytochrome P450"/>
    <property type="match status" value="1"/>
</dbReference>
<name>A0A6P6US52_COFAR</name>
<keyword evidence="3" id="KW-1185">Reference proteome</keyword>
<dbReference type="GeneID" id="113714025"/>
<gene>
    <name evidence="4" type="primary">LOC113714025</name>
</gene>
<keyword evidence="1" id="KW-0479">Metal-binding</keyword>
<dbReference type="AlphaFoldDB" id="A0A6P6US52"/>
<dbReference type="GO" id="GO:0016125">
    <property type="term" value="P:sterol metabolic process"/>
    <property type="evidence" value="ECO:0007669"/>
    <property type="project" value="TreeGrafter"/>
</dbReference>
<evidence type="ECO:0000313" key="4">
    <source>
        <dbReference type="RefSeq" id="XP_027093625.1"/>
    </source>
</evidence>
<dbReference type="PANTHER" id="PTHR24286:SF53">
    <property type="entry name" value="BETA-AMYRIN 28-OXIDASE-LIKE"/>
    <property type="match status" value="1"/>
</dbReference>
<evidence type="ECO:0000313" key="3">
    <source>
        <dbReference type="Proteomes" id="UP001652660"/>
    </source>
</evidence>
<dbReference type="PANTHER" id="PTHR24286">
    <property type="entry name" value="CYTOCHROME P450 26"/>
    <property type="match status" value="1"/>
</dbReference>
<dbReference type="RefSeq" id="XP_027093625.1">
    <property type="nucleotide sequence ID" value="XM_027237824.1"/>
</dbReference>
<keyword evidence="2" id="KW-0408">Iron</keyword>
<reference evidence="4" key="2">
    <citation type="submission" date="2025-08" db="UniProtKB">
        <authorList>
            <consortium name="RefSeq"/>
        </authorList>
    </citation>
    <scope>IDENTIFICATION</scope>
    <source>
        <tissue evidence="4">Leaves</tissue>
    </source>
</reference>
<organism evidence="3 4">
    <name type="scientific">Coffea arabica</name>
    <name type="common">Arabian coffee</name>
    <dbReference type="NCBI Taxonomy" id="13443"/>
    <lineage>
        <taxon>Eukaryota</taxon>
        <taxon>Viridiplantae</taxon>
        <taxon>Streptophyta</taxon>
        <taxon>Embryophyta</taxon>
        <taxon>Tracheophyta</taxon>
        <taxon>Spermatophyta</taxon>
        <taxon>Magnoliopsida</taxon>
        <taxon>eudicotyledons</taxon>
        <taxon>Gunneridae</taxon>
        <taxon>Pentapetalae</taxon>
        <taxon>asterids</taxon>
        <taxon>lamiids</taxon>
        <taxon>Gentianales</taxon>
        <taxon>Rubiaceae</taxon>
        <taxon>Ixoroideae</taxon>
        <taxon>Gardenieae complex</taxon>
        <taxon>Bertiereae - Coffeeae clade</taxon>
        <taxon>Coffeeae</taxon>
        <taxon>Coffea</taxon>
    </lineage>
</organism>
<protein>
    <submittedName>
        <fullName evidence="4">Beta-amyrin 6-beta-monooxygenase-like</fullName>
    </submittedName>
</protein>